<dbReference type="PANTHER" id="PTHR12147:SF26">
    <property type="entry name" value="PEPTIDASE M28 DOMAIN-CONTAINING PROTEIN"/>
    <property type="match status" value="1"/>
</dbReference>
<dbReference type="SUPFAM" id="SSF52025">
    <property type="entry name" value="PA domain"/>
    <property type="match status" value="1"/>
</dbReference>
<feature type="domain" description="Peptidase M28" evidence="3">
    <location>
        <begin position="255"/>
        <end position="466"/>
    </location>
</feature>
<protein>
    <submittedName>
        <fullName evidence="4">M20/M25/M40 family metallo-hydrolase</fullName>
    </submittedName>
</protein>
<dbReference type="Proteomes" id="UP000502706">
    <property type="component" value="Chromosome"/>
</dbReference>
<reference evidence="4 5" key="1">
    <citation type="submission" date="2019-10" db="EMBL/GenBank/DDBJ databases">
        <title>Rubrobacter sp nov SCSIO 52915 isolated from a deep-sea sediment in the South China Sea.</title>
        <authorList>
            <person name="Chen R.W."/>
        </authorList>
    </citation>
    <scope>NUCLEOTIDE SEQUENCE [LARGE SCALE GENOMIC DNA]</scope>
    <source>
        <strain evidence="4 5">SCSIO 52915</strain>
    </source>
</reference>
<feature type="signal peptide" evidence="1">
    <location>
        <begin position="1"/>
        <end position="23"/>
    </location>
</feature>
<gene>
    <name evidence="4" type="ORF">GBA65_11240</name>
</gene>
<dbReference type="GO" id="GO:0008235">
    <property type="term" value="F:metalloexopeptidase activity"/>
    <property type="evidence" value="ECO:0007669"/>
    <property type="project" value="InterPro"/>
</dbReference>
<dbReference type="PANTHER" id="PTHR12147">
    <property type="entry name" value="METALLOPEPTIDASE M28 FAMILY MEMBER"/>
    <property type="match status" value="1"/>
</dbReference>
<dbReference type="SUPFAM" id="SSF53187">
    <property type="entry name" value="Zn-dependent exopeptidases"/>
    <property type="match status" value="1"/>
</dbReference>
<accession>A0A6G8PXR8</accession>
<name>A0A6G8PXR8_9ACTN</name>
<sequence length="474" mass="49319">MAPLRILRILALAVALLSLAACGAEEEPPPDEAEALRSAVTADGILQHARRFEEVAAANGGNRAAGTPGYDASAGYVAEELRRAGYAVEVQPFEVPYYEELVPARLELVAPDERPYQEGEDFSTLQFSGSGAVVAPVRPVDLGEPGDSSSGCEAVDFERLVRGEVALIRRGGCPFEEKALRAEEAGASAVVIFNEGGRGRTGILEGGTLGEPGIGIPVVGASLAVGEDLARLAGEGDAAVRVAASTVSGSRETTNVIAETRTGTEDGTVMVGAHLDSVPEGPGINDNGSGSATVLEIARQMSGLGIEPRKKIRFAFWGAEEIGLIGSTGYVDGLPEEELDQIGAYLNFDMLGSPNHVRFVYDGASGPRGSGRIEEAFLDFFASQNLEARTDSTLEGRSDHGPFADAGVPVGGLFTGAEGTKTEEEAALFGGEAGEPHDPCYHQACDTAENLSPRALDEMSDAAAQATLVLANEE</sequence>
<dbReference type="Gene3D" id="3.40.630.10">
    <property type="entry name" value="Zn peptidases"/>
    <property type="match status" value="2"/>
</dbReference>
<dbReference type="PROSITE" id="PS51257">
    <property type="entry name" value="PROKAR_LIPOPROTEIN"/>
    <property type="match status" value="1"/>
</dbReference>
<keyword evidence="4" id="KW-0378">Hydrolase</keyword>
<dbReference type="InterPro" id="IPR007484">
    <property type="entry name" value="Peptidase_M28"/>
</dbReference>
<dbReference type="RefSeq" id="WP_166396665.1">
    <property type="nucleotide sequence ID" value="NZ_CP045121.1"/>
</dbReference>
<dbReference type="EMBL" id="CP045121">
    <property type="protein sequence ID" value="QIN79003.1"/>
    <property type="molecule type" value="Genomic_DNA"/>
</dbReference>
<evidence type="ECO:0000259" key="3">
    <source>
        <dbReference type="Pfam" id="PF04389"/>
    </source>
</evidence>
<evidence type="ECO:0000259" key="2">
    <source>
        <dbReference type="Pfam" id="PF02225"/>
    </source>
</evidence>
<evidence type="ECO:0000313" key="5">
    <source>
        <dbReference type="Proteomes" id="UP000502706"/>
    </source>
</evidence>
<dbReference type="InterPro" id="IPR003137">
    <property type="entry name" value="PA_domain"/>
</dbReference>
<dbReference type="Pfam" id="PF02225">
    <property type="entry name" value="PA"/>
    <property type="match status" value="1"/>
</dbReference>
<keyword evidence="1" id="KW-0732">Signal</keyword>
<dbReference type="AlphaFoldDB" id="A0A6G8PXR8"/>
<keyword evidence="5" id="KW-1185">Reference proteome</keyword>
<feature type="domain" description="PA" evidence="2">
    <location>
        <begin position="140"/>
        <end position="229"/>
    </location>
</feature>
<organism evidence="4 5">
    <name type="scientific">Rubrobacter marinus</name>
    <dbReference type="NCBI Taxonomy" id="2653852"/>
    <lineage>
        <taxon>Bacteria</taxon>
        <taxon>Bacillati</taxon>
        <taxon>Actinomycetota</taxon>
        <taxon>Rubrobacteria</taxon>
        <taxon>Rubrobacterales</taxon>
        <taxon>Rubrobacteraceae</taxon>
        <taxon>Rubrobacter</taxon>
    </lineage>
</organism>
<dbReference type="GO" id="GO:0006508">
    <property type="term" value="P:proteolysis"/>
    <property type="evidence" value="ECO:0007669"/>
    <property type="project" value="InterPro"/>
</dbReference>
<evidence type="ECO:0000313" key="4">
    <source>
        <dbReference type="EMBL" id="QIN79003.1"/>
    </source>
</evidence>
<dbReference type="Gene3D" id="3.50.30.30">
    <property type="match status" value="1"/>
</dbReference>
<dbReference type="InterPro" id="IPR046450">
    <property type="entry name" value="PA_dom_sf"/>
</dbReference>
<dbReference type="KEGG" id="rmar:GBA65_11240"/>
<feature type="chain" id="PRO_5039697705" evidence="1">
    <location>
        <begin position="24"/>
        <end position="474"/>
    </location>
</feature>
<dbReference type="Pfam" id="PF04389">
    <property type="entry name" value="Peptidase_M28"/>
    <property type="match status" value="1"/>
</dbReference>
<evidence type="ECO:0000256" key="1">
    <source>
        <dbReference type="SAM" id="SignalP"/>
    </source>
</evidence>
<dbReference type="InterPro" id="IPR045175">
    <property type="entry name" value="M28_fam"/>
</dbReference>
<proteinExistence type="predicted"/>